<dbReference type="InterPro" id="IPR002187">
    <property type="entry name" value="N-reg_PII"/>
</dbReference>
<dbReference type="InterPro" id="IPR017918">
    <property type="entry name" value="N-reg_PII_CS"/>
</dbReference>
<dbReference type="PANTHER" id="PTHR30115">
    <property type="entry name" value="NITROGEN REGULATORY PROTEIN P-II"/>
    <property type="match status" value="1"/>
</dbReference>
<keyword evidence="9" id="KW-1185">Reference proteome</keyword>
<dbReference type="PANTHER" id="PTHR30115:SF11">
    <property type="entry name" value="NITROGEN REGULATORY PROTEIN P-II HOMOLOG"/>
    <property type="match status" value="1"/>
</dbReference>
<keyword evidence="5" id="KW-0804">Transcription</keyword>
<dbReference type="GO" id="GO:0030234">
    <property type="term" value="F:enzyme regulator activity"/>
    <property type="evidence" value="ECO:0007669"/>
    <property type="project" value="InterPro"/>
</dbReference>
<dbReference type="RefSeq" id="WP_171472186.1">
    <property type="nucleotide sequence ID" value="NZ_CP053452.2"/>
</dbReference>
<dbReference type="AlphaFoldDB" id="A0A6M5YRM9"/>
<evidence type="ECO:0000256" key="3">
    <source>
        <dbReference type="ARBA" id="ARBA00022741"/>
    </source>
</evidence>
<dbReference type="Gene3D" id="3.30.70.120">
    <property type="match status" value="1"/>
</dbReference>
<dbReference type="EMBL" id="CP053452">
    <property type="protein sequence ID" value="QJW96648.1"/>
    <property type="molecule type" value="Genomic_DNA"/>
</dbReference>
<dbReference type="KEGG" id="ftj:FTUN_4205"/>
<evidence type="ECO:0000256" key="6">
    <source>
        <dbReference type="PIRSR" id="PIRSR602187-50"/>
    </source>
</evidence>
<evidence type="ECO:0000256" key="7">
    <source>
        <dbReference type="RuleBase" id="RU003936"/>
    </source>
</evidence>
<dbReference type="GO" id="GO:0006808">
    <property type="term" value="P:regulation of nitrogen utilization"/>
    <property type="evidence" value="ECO:0007669"/>
    <property type="project" value="InterPro"/>
</dbReference>
<evidence type="ECO:0000256" key="5">
    <source>
        <dbReference type="ARBA" id="ARBA00023163"/>
    </source>
</evidence>
<dbReference type="Proteomes" id="UP000503447">
    <property type="component" value="Chromosome"/>
</dbReference>
<keyword evidence="3" id="KW-0547">Nucleotide-binding</keyword>
<dbReference type="GO" id="GO:0005829">
    <property type="term" value="C:cytosol"/>
    <property type="evidence" value="ECO:0007669"/>
    <property type="project" value="TreeGrafter"/>
</dbReference>
<evidence type="ECO:0000256" key="4">
    <source>
        <dbReference type="ARBA" id="ARBA00023015"/>
    </source>
</evidence>
<dbReference type="GO" id="GO:0005524">
    <property type="term" value="F:ATP binding"/>
    <property type="evidence" value="ECO:0007669"/>
    <property type="project" value="TreeGrafter"/>
</dbReference>
<evidence type="ECO:0000256" key="1">
    <source>
        <dbReference type="ARBA" id="ARBA00011233"/>
    </source>
</evidence>
<dbReference type="SMART" id="SM00938">
    <property type="entry name" value="P-II"/>
    <property type="match status" value="1"/>
</dbReference>
<comment type="similarity">
    <text evidence="7">Belongs to the P(II) protein family.</text>
</comment>
<sequence length="104" mass="11615">MKQLTIVVKPFRAEAVLRAITELGVTACSVREAKGYGRQKGYLDRYRGSEYSTAYLPKVEITVWVTDEQAAALREVVPKVARTGRIGDGKVFVVPVAWNEPLEF</sequence>
<keyword evidence="2 6" id="KW-0597">Phosphoprotein</keyword>
<feature type="modified residue" description="O-UMP-tyrosine" evidence="6">
    <location>
        <position position="51"/>
    </location>
</feature>
<proteinExistence type="inferred from homology"/>
<dbReference type="SUPFAM" id="SSF54913">
    <property type="entry name" value="GlnB-like"/>
    <property type="match status" value="1"/>
</dbReference>
<protein>
    <submittedName>
        <fullName evidence="8">Nitrogen regulatory protein P-II</fullName>
    </submittedName>
</protein>
<dbReference type="PROSITE" id="PS00496">
    <property type="entry name" value="PII_GLNB_UMP"/>
    <property type="match status" value="1"/>
</dbReference>
<gene>
    <name evidence="8" type="ORF">FTUN_4205</name>
</gene>
<dbReference type="InterPro" id="IPR015867">
    <property type="entry name" value="N-reg_PII/ATP_PRibTrfase_C"/>
</dbReference>
<dbReference type="Pfam" id="PF00543">
    <property type="entry name" value="P-II"/>
    <property type="match status" value="1"/>
</dbReference>
<evidence type="ECO:0000313" key="8">
    <source>
        <dbReference type="EMBL" id="QJW96648.1"/>
    </source>
</evidence>
<evidence type="ECO:0000256" key="2">
    <source>
        <dbReference type="ARBA" id="ARBA00022553"/>
    </source>
</evidence>
<dbReference type="PRINTS" id="PR00340">
    <property type="entry name" value="PIIGLNB"/>
</dbReference>
<reference evidence="9" key="1">
    <citation type="submission" date="2020-05" db="EMBL/GenBank/DDBJ databases">
        <title>Frigoriglobus tundricola gen. nov., sp. nov., a psychrotolerant cellulolytic planctomycete of the family Gemmataceae with two divergent copies of 16S rRNA gene.</title>
        <authorList>
            <person name="Kulichevskaya I.S."/>
            <person name="Ivanova A.A."/>
            <person name="Naumoff D.G."/>
            <person name="Beletsky A.V."/>
            <person name="Rijpstra W.I.C."/>
            <person name="Sinninghe Damste J.S."/>
            <person name="Mardanov A.V."/>
            <person name="Ravin N.V."/>
            <person name="Dedysh S.N."/>
        </authorList>
    </citation>
    <scope>NUCLEOTIDE SEQUENCE [LARGE SCALE GENOMIC DNA]</scope>
    <source>
        <strain evidence="9">PL17</strain>
    </source>
</reference>
<name>A0A6M5YRM9_9BACT</name>
<dbReference type="InterPro" id="IPR011322">
    <property type="entry name" value="N-reg_PII-like_a/b"/>
</dbReference>
<dbReference type="PROSITE" id="PS51343">
    <property type="entry name" value="PII_GLNB_DOM"/>
    <property type="match status" value="1"/>
</dbReference>
<dbReference type="InterPro" id="IPR002332">
    <property type="entry name" value="N-reg_PII_urydylation_site"/>
</dbReference>
<dbReference type="PROSITE" id="PS00638">
    <property type="entry name" value="PII_GLNB_CTER"/>
    <property type="match status" value="1"/>
</dbReference>
<organism evidence="8 9">
    <name type="scientific">Frigoriglobus tundricola</name>
    <dbReference type="NCBI Taxonomy" id="2774151"/>
    <lineage>
        <taxon>Bacteria</taxon>
        <taxon>Pseudomonadati</taxon>
        <taxon>Planctomycetota</taxon>
        <taxon>Planctomycetia</taxon>
        <taxon>Gemmatales</taxon>
        <taxon>Gemmataceae</taxon>
        <taxon>Frigoriglobus</taxon>
    </lineage>
</organism>
<accession>A0A6M5YRM9</accession>
<comment type="subunit">
    <text evidence="1">Homotrimer.</text>
</comment>
<keyword evidence="4" id="KW-0805">Transcription regulation</keyword>
<evidence type="ECO:0000313" key="9">
    <source>
        <dbReference type="Proteomes" id="UP000503447"/>
    </source>
</evidence>